<dbReference type="EMBL" id="MU001806">
    <property type="protein sequence ID" value="KAF2797452.1"/>
    <property type="molecule type" value="Genomic_DNA"/>
</dbReference>
<evidence type="ECO:0000313" key="2">
    <source>
        <dbReference type="Proteomes" id="UP000799757"/>
    </source>
</evidence>
<organism evidence="1 2">
    <name type="scientific">Melanomma pulvis-pyrius CBS 109.77</name>
    <dbReference type="NCBI Taxonomy" id="1314802"/>
    <lineage>
        <taxon>Eukaryota</taxon>
        <taxon>Fungi</taxon>
        <taxon>Dikarya</taxon>
        <taxon>Ascomycota</taxon>
        <taxon>Pezizomycotina</taxon>
        <taxon>Dothideomycetes</taxon>
        <taxon>Pleosporomycetidae</taxon>
        <taxon>Pleosporales</taxon>
        <taxon>Melanommataceae</taxon>
        <taxon>Melanomma</taxon>
    </lineage>
</organism>
<dbReference type="InterPro" id="IPR023213">
    <property type="entry name" value="CAT-like_dom_sf"/>
</dbReference>
<reference evidence="1" key="1">
    <citation type="journal article" date="2020" name="Stud. Mycol.">
        <title>101 Dothideomycetes genomes: a test case for predicting lifestyles and emergence of pathogens.</title>
        <authorList>
            <person name="Haridas S."/>
            <person name="Albert R."/>
            <person name="Binder M."/>
            <person name="Bloem J."/>
            <person name="Labutti K."/>
            <person name="Salamov A."/>
            <person name="Andreopoulos B."/>
            <person name="Baker S."/>
            <person name="Barry K."/>
            <person name="Bills G."/>
            <person name="Bluhm B."/>
            <person name="Cannon C."/>
            <person name="Castanera R."/>
            <person name="Culley D."/>
            <person name="Daum C."/>
            <person name="Ezra D."/>
            <person name="Gonzalez J."/>
            <person name="Henrissat B."/>
            <person name="Kuo A."/>
            <person name="Liang C."/>
            <person name="Lipzen A."/>
            <person name="Lutzoni F."/>
            <person name="Magnuson J."/>
            <person name="Mondo S."/>
            <person name="Nolan M."/>
            <person name="Ohm R."/>
            <person name="Pangilinan J."/>
            <person name="Park H.-J."/>
            <person name="Ramirez L."/>
            <person name="Alfaro M."/>
            <person name="Sun H."/>
            <person name="Tritt A."/>
            <person name="Yoshinaga Y."/>
            <person name="Zwiers L.-H."/>
            <person name="Turgeon B."/>
            <person name="Goodwin S."/>
            <person name="Spatafora J."/>
            <person name="Crous P."/>
            <person name="Grigoriev I."/>
        </authorList>
    </citation>
    <scope>NUCLEOTIDE SEQUENCE</scope>
    <source>
        <strain evidence="1">CBS 109.77</strain>
    </source>
</reference>
<gene>
    <name evidence="1" type="ORF">K505DRAFT_415057</name>
</gene>
<dbReference type="AlphaFoldDB" id="A0A6A6XM98"/>
<dbReference type="Gene3D" id="3.30.559.10">
    <property type="entry name" value="Chloramphenicol acetyltransferase-like domain"/>
    <property type="match status" value="2"/>
</dbReference>
<dbReference type="OrthoDB" id="21502at2759"/>
<evidence type="ECO:0000313" key="1">
    <source>
        <dbReference type="EMBL" id="KAF2797452.1"/>
    </source>
</evidence>
<evidence type="ECO:0008006" key="3">
    <source>
        <dbReference type="Google" id="ProtNLM"/>
    </source>
</evidence>
<keyword evidence="2" id="KW-1185">Reference proteome</keyword>
<proteinExistence type="predicted"/>
<dbReference type="Proteomes" id="UP000799757">
    <property type="component" value="Unassembled WGS sequence"/>
</dbReference>
<sequence length="518" mass="57724">MAFLFSWLKSKPIPPARVTTDTVIPLHSLDDTNVNRSVALDLSLKYEDVLDVGKLAGALERLLERPGWRKLGARLRMNSDGKLEYHIPAEYTKERPAINLSHISHDMSISEHPQGCKLPQATGSIQVTSDVSPYRSLLVSGDSPTTLDDWLYTDRAQLTLHIVSFTDATLVTLTWLHTLLDIMGKKTLLRAWTAMLEGREDDVPEFYGYDSDPLATLGAPIDETYNKGTPEEEEYVYKHKALAGWAMFRWVLGYMWELLVYRQEEMHTVILPDAYLKKLRSGALDDLSSVHPATIVMDTSNPTNPVPFLTDGDILCAWWTRLIISSQPWVSSASPNKAIQIMNVLGMRPLLTETSSKLLPKGIAFIGNCTTHILSFFTLHDFLSLPLGLVAARIRSDLVAQSTRAQVEANMRLAKAAMAKTGHPPLYGEGDMMFSVFTNWTKSEMFDTDFKGAVATEGKGEHVVGKPTGIFGDATTKGFSVRNSGSCVGMDGNGNWWLAARLRTETWRNVERALEEMK</sequence>
<accession>A0A6A6XM98</accession>
<name>A0A6A6XM98_9PLEO</name>
<protein>
    <recommendedName>
        <fullName evidence="3">LysR family regulatory protein</fullName>
    </recommendedName>
</protein>